<protein>
    <submittedName>
        <fullName evidence="1">Uncharacterized protein</fullName>
    </submittedName>
</protein>
<evidence type="ECO:0000313" key="1">
    <source>
        <dbReference type="EMBL" id="KAI5666275.1"/>
    </source>
</evidence>
<evidence type="ECO:0000313" key="2">
    <source>
        <dbReference type="Proteomes" id="UP001060085"/>
    </source>
</evidence>
<dbReference type="EMBL" id="CM044704">
    <property type="protein sequence ID" value="KAI5666275.1"/>
    <property type="molecule type" value="Genomic_DNA"/>
</dbReference>
<gene>
    <name evidence="1" type="ORF">M9H77_16128</name>
</gene>
<name>A0ACC0B0L9_CATRO</name>
<accession>A0ACC0B0L9</accession>
<sequence length="111" mass="12205">MPYDMQLKQVLANGKKGGLNVGAILILPKGFELALTYRISPKMKEKIDNLSFQTYRPNKKNILVIGPNPGGNRGRGQIYLDGSKSKNTVYNATVAGIISKIIRKEKKGGMK</sequence>
<proteinExistence type="predicted"/>
<keyword evidence="2" id="KW-1185">Reference proteome</keyword>
<dbReference type="Proteomes" id="UP001060085">
    <property type="component" value="Linkage Group LG04"/>
</dbReference>
<reference evidence="2" key="1">
    <citation type="journal article" date="2023" name="Nat. Plants">
        <title>Single-cell RNA sequencing provides a high-resolution roadmap for understanding the multicellular compartmentation of specialized metabolism.</title>
        <authorList>
            <person name="Sun S."/>
            <person name="Shen X."/>
            <person name="Li Y."/>
            <person name="Li Y."/>
            <person name="Wang S."/>
            <person name="Li R."/>
            <person name="Zhang H."/>
            <person name="Shen G."/>
            <person name="Guo B."/>
            <person name="Wei J."/>
            <person name="Xu J."/>
            <person name="St-Pierre B."/>
            <person name="Chen S."/>
            <person name="Sun C."/>
        </authorList>
    </citation>
    <scope>NUCLEOTIDE SEQUENCE [LARGE SCALE GENOMIC DNA]</scope>
</reference>
<organism evidence="1 2">
    <name type="scientific">Catharanthus roseus</name>
    <name type="common">Madagascar periwinkle</name>
    <name type="synonym">Vinca rosea</name>
    <dbReference type="NCBI Taxonomy" id="4058"/>
    <lineage>
        <taxon>Eukaryota</taxon>
        <taxon>Viridiplantae</taxon>
        <taxon>Streptophyta</taxon>
        <taxon>Embryophyta</taxon>
        <taxon>Tracheophyta</taxon>
        <taxon>Spermatophyta</taxon>
        <taxon>Magnoliopsida</taxon>
        <taxon>eudicotyledons</taxon>
        <taxon>Gunneridae</taxon>
        <taxon>Pentapetalae</taxon>
        <taxon>asterids</taxon>
        <taxon>lamiids</taxon>
        <taxon>Gentianales</taxon>
        <taxon>Apocynaceae</taxon>
        <taxon>Rauvolfioideae</taxon>
        <taxon>Vinceae</taxon>
        <taxon>Catharanthinae</taxon>
        <taxon>Catharanthus</taxon>
    </lineage>
</organism>
<comment type="caution">
    <text evidence="1">The sequence shown here is derived from an EMBL/GenBank/DDBJ whole genome shotgun (WGS) entry which is preliminary data.</text>
</comment>